<proteinExistence type="inferred from homology"/>
<dbReference type="STRING" id="7167.A0A182F1K0"/>
<comment type="similarity">
    <text evidence="1">Belongs to the glycerate kinase type-2 family.</text>
</comment>
<dbReference type="VEuPathDB" id="VectorBase:AALB000329"/>
<protein>
    <submittedName>
        <fullName evidence="4">Uncharacterized protein</fullName>
    </submittedName>
</protein>
<dbReference type="InterPro" id="IPR007835">
    <property type="entry name" value="MOFRL"/>
</dbReference>
<dbReference type="EnsemblMetazoa" id="AALB000329-RA">
    <property type="protein sequence ID" value="AALB000329-PA"/>
    <property type="gene ID" value="AALB000329"/>
</dbReference>
<dbReference type="AlphaFoldDB" id="A0A182F1K0"/>
<reference evidence="4 5" key="1">
    <citation type="journal article" date="2017" name="G3 (Bethesda)">
        <title>The Physical Genome Mapping of Anopheles albimanus Corrected Scaffold Misassemblies and Identified Interarm Rearrangements in Genus Anopheles.</title>
        <authorList>
            <person name="Artemov G.N."/>
            <person name="Peery A.N."/>
            <person name="Jiang X."/>
            <person name="Tu Z."/>
            <person name="Stegniy V.N."/>
            <person name="Sharakhova M.V."/>
            <person name="Sharakhov I.V."/>
        </authorList>
    </citation>
    <scope>NUCLEOTIDE SEQUENCE [LARGE SCALE GENOMIC DNA]</scope>
    <source>
        <strain evidence="4 5">ALBI9_A</strain>
    </source>
</reference>
<keyword evidence="5" id="KW-1185">Reference proteome</keyword>
<dbReference type="PANTHER" id="PTHR12227:SF0">
    <property type="entry name" value="GLYCERATE KINASE"/>
    <property type="match status" value="1"/>
</dbReference>
<feature type="domain" description="MOFRL-associated" evidence="3">
    <location>
        <begin position="11"/>
        <end position="260"/>
    </location>
</feature>
<feature type="domain" description="MOFRL" evidence="2">
    <location>
        <begin position="371"/>
        <end position="485"/>
    </location>
</feature>
<evidence type="ECO:0000313" key="5">
    <source>
        <dbReference type="Proteomes" id="UP000069272"/>
    </source>
</evidence>
<dbReference type="InterPro" id="IPR025286">
    <property type="entry name" value="MOFRL_assoc_dom"/>
</dbReference>
<evidence type="ECO:0000313" key="4">
    <source>
        <dbReference type="EnsemblMetazoa" id="AALB000329-PA"/>
    </source>
</evidence>
<dbReference type="GO" id="GO:0008887">
    <property type="term" value="F:glycerate kinase activity"/>
    <property type="evidence" value="ECO:0007669"/>
    <property type="project" value="InterPro"/>
</dbReference>
<dbReference type="InterPro" id="IPR037035">
    <property type="entry name" value="GK-like_C_sf"/>
</dbReference>
<dbReference type="InterPro" id="IPR039760">
    <property type="entry name" value="MOFRL_protein"/>
</dbReference>
<evidence type="ECO:0000256" key="1">
    <source>
        <dbReference type="ARBA" id="ARBA00005393"/>
    </source>
</evidence>
<dbReference type="Pfam" id="PF13660">
    <property type="entry name" value="DUF4147"/>
    <property type="match status" value="1"/>
</dbReference>
<accession>A0A182F1K0</accession>
<dbReference type="PANTHER" id="PTHR12227">
    <property type="entry name" value="GLYCERATE KINASE"/>
    <property type="match status" value="1"/>
</dbReference>
<dbReference type="Proteomes" id="UP000069272">
    <property type="component" value="Chromosome 2L"/>
</dbReference>
<dbReference type="InterPro" id="IPR038614">
    <property type="entry name" value="GK_N_sf"/>
</dbReference>
<reference evidence="4" key="2">
    <citation type="submission" date="2022-08" db="UniProtKB">
        <authorList>
            <consortium name="EnsemblMetazoa"/>
        </authorList>
    </citation>
    <scope>IDENTIFICATION</scope>
    <source>
        <strain evidence="4">STECLA/ALBI9_A</strain>
    </source>
</reference>
<evidence type="ECO:0000259" key="3">
    <source>
        <dbReference type="Pfam" id="PF13660"/>
    </source>
</evidence>
<evidence type="ECO:0000259" key="2">
    <source>
        <dbReference type="Pfam" id="PF05161"/>
    </source>
</evidence>
<organism evidence="4 5">
    <name type="scientific">Anopheles albimanus</name>
    <name type="common">New world malaria mosquito</name>
    <dbReference type="NCBI Taxonomy" id="7167"/>
    <lineage>
        <taxon>Eukaryota</taxon>
        <taxon>Metazoa</taxon>
        <taxon>Ecdysozoa</taxon>
        <taxon>Arthropoda</taxon>
        <taxon>Hexapoda</taxon>
        <taxon>Insecta</taxon>
        <taxon>Pterygota</taxon>
        <taxon>Neoptera</taxon>
        <taxon>Endopterygota</taxon>
        <taxon>Diptera</taxon>
        <taxon>Nematocera</taxon>
        <taxon>Culicoidea</taxon>
        <taxon>Culicidae</taxon>
        <taxon>Anophelinae</taxon>
        <taxon>Anopheles</taxon>
    </lineage>
</organism>
<dbReference type="GO" id="GO:0005737">
    <property type="term" value="C:cytoplasm"/>
    <property type="evidence" value="ECO:0007669"/>
    <property type="project" value="TreeGrafter"/>
</dbReference>
<dbReference type="VEuPathDB" id="VectorBase:AALB20_032597"/>
<name>A0A182F1K0_ANOAL</name>
<sequence length="497" mass="53472">MSSDRVAIDKLRDLFACGVESVKPRSLFKHCADREDFQRSLTHDGKRYHVVGFGKAVLGMVVQIEKLLGSRLCSGCISIPIGTSERFGPADPEFRLSPDSVLEVIECGRNNLPDEGAVLAATKIRSIACAMTENDVLCVLISGGGSALLCLPKQPITLAEKLSIIRALASEGATIAELNCVRIVLSDVKGGQLGRAASGAFRLYSYIISDIVGDPVPLIASGPTIVSARETESNVRRMAREVLMKYNLWNRLPASVVGVFNEPSVSTGTGPGGRPFLLGSNTVAIDCIENRATAQGLRCVVLSKMIEGNVELVSGMYVALAEQTFQLRAALINEQEFTGRVYALLQGLAYPDLRPEIFVAEVIRSKREPLLVVGAGEPTVQVRGTGVGGRNQELALRFSYGVRALSVVPERVYFLSAGTDGIDGPTDAAGAIGGVCVARERELEQQGVIDGMQYVERNDSYRFYESLADGKYFVKTGHTGTNVMDVHLLLFEPSDAP</sequence>
<dbReference type="Gene3D" id="3.40.1480.10">
    <property type="entry name" value="MOFRL domain"/>
    <property type="match status" value="1"/>
</dbReference>
<dbReference type="Pfam" id="PF05161">
    <property type="entry name" value="MOFRL"/>
    <property type="match status" value="1"/>
</dbReference>
<dbReference type="SUPFAM" id="SSF82544">
    <property type="entry name" value="GckA/TtuD-like"/>
    <property type="match status" value="1"/>
</dbReference>
<dbReference type="Gene3D" id="3.40.50.10180">
    <property type="entry name" value="Glycerate kinase, MOFRL-like N-terminal domain"/>
    <property type="match status" value="1"/>
</dbReference>